<dbReference type="InParanoid" id="A0A2P6NAM5"/>
<evidence type="ECO:0000313" key="1">
    <source>
        <dbReference type="EMBL" id="PRP80989.1"/>
    </source>
</evidence>
<protein>
    <submittedName>
        <fullName evidence="1">Uncharacterized protein</fullName>
    </submittedName>
</protein>
<accession>A0A2P6NAM5</accession>
<proteinExistence type="predicted"/>
<keyword evidence="2" id="KW-1185">Reference proteome</keyword>
<dbReference type="AlphaFoldDB" id="A0A2P6NAM5"/>
<name>A0A2P6NAM5_9EUKA</name>
<sequence length="199" mass="22519">MLTEAPLHSLTFVTEKTFEIMICSCGIIGATRLTNWLDKHFTIINNSALSSIRGKWPIFLWRTESFIHFTLYKDGYIYHLHPSCQFQRISFQAYRADPAFEGHQLHVVLLPKDAPHSPSRDRLRDGNVKWTNEVNCLAFCLKSLDVSHDPALINLDLWNGVFNPEIFGAIVLGLATIEFLGAIHGSSSNMVFCNQPVSL</sequence>
<reference evidence="1 2" key="1">
    <citation type="journal article" date="2018" name="Genome Biol. Evol.">
        <title>Multiple Roots of Fruiting Body Formation in Amoebozoa.</title>
        <authorList>
            <person name="Hillmann F."/>
            <person name="Forbes G."/>
            <person name="Novohradska S."/>
            <person name="Ferling I."/>
            <person name="Riege K."/>
            <person name="Groth M."/>
            <person name="Westermann M."/>
            <person name="Marz M."/>
            <person name="Spaller T."/>
            <person name="Winckler T."/>
            <person name="Schaap P."/>
            <person name="Glockner G."/>
        </authorList>
    </citation>
    <scope>NUCLEOTIDE SEQUENCE [LARGE SCALE GENOMIC DNA]</scope>
    <source>
        <strain evidence="1 2">Jena</strain>
    </source>
</reference>
<dbReference type="Proteomes" id="UP000241769">
    <property type="component" value="Unassembled WGS sequence"/>
</dbReference>
<comment type="caution">
    <text evidence="1">The sequence shown here is derived from an EMBL/GenBank/DDBJ whole genome shotgun (WGS) entry which is preliminary data.</text>
</comment>
<organism evidence="1 2">
    <name type="scientific">Planoprotostelium fungivorum</name>
    <dbReference type="NCBI Taxonomy" id="1890364"/>
    <lineage>
        <taxon>Eukaryota</taxon>
        <taxon>Amoebozoa</taxon>
        <taxon>Evosea</taxon>
        <taxon>Variosea</taxon>
        <taxon>Cavosteliida</taxon>
        <taxon>Cavosteliaceae</taxon>
        <taxon>Planoprotostelium</taxon>
    </lineage>
</organism>
<dbReference type="EMBL" id="MDYQ01000133">
    <property type="protein sequence ID" value="PRP80989.1"/>
    <property type="molecule type" value="Genomic_DNA"/>
</dbReference>
<gene>
    <name evidence="1" type="ORF">PROFUN_11103</name>
</gene>
<evidence type="ECO:0000313" key="2">
    <source>
        <dbReference type="Proteomes" id="UP000241769"/>
    </source>
</evidence>